<gene>
    <name evidence="1" type="ORF">LC586_28165</name>
</gene>
<evidence type="ECO:0008006" key="3">
    <source>
        <dbReference type="Google" id="ProtNLM"/>
    </source>
</evidence>
<comment type="caution">
    <text evidence="1">The sequence shown here is derived from an EMBL/GenBank/DDBJ whole genome shotgun (WGS) entry which is preliminary data.</text>
</comment>
<name>A0ABS8IFY5_9NOSO</name>
<reference evidence="1 2" key="1">
    <citation type="journal article" date="2021" name="Microorganisms">
        <title>Genome Evolution of Filamentous Cyanobacterium Nostoc Species: From Facultative Symbiosis to Free Living.</title>
        <authorList>
            <person name="Huo D."/>
            <person name="Li H."/>
            <person name="Cai F."/>
            <person name="Guo X."/>
            <person name="Qiao Z."/>
            <person name="Wang W."/>
            <person name="Yu G."/>
            <person name="Li R."/>
        </authorList>
    </citation>
    <scope>NUCLEOTIDE SEQUENCE [LARGE SCALE GENOMIC DNA]</scope>
    <source>
        <strain evidence="1 2">CHAB 5714</strain>
    </source>
</reference>
<accession>A0ABS8IFY5</accession>
<dbReference type="RefSeq" id="WP_229488491.1">
    <property type="nucleotide sequence ID" value="NZ_JAIVFQ010000063.1"/>
</dbReference>
<evidence type="ECO:0000313" key="2">
    <source>
        <dbReference type="Proteomes" id="UP001199525"/>
    </source>
</evidence>
<sequence>MKKVFALIEKESAKFAQLPFFEFLINKSITFLQRLYFALCFAFFVMGYGDLNKFVCLEETINPIKYIVNKPIREEENHWIWFLRYLNFKSFLNFIGSLKFICRQIIYELYRRTFQVNPIYRVRQEESCPLLPAFVDKIFELSTALVDMLVNFAEEYNIKQLLTRSFYGSEFAQLPTGKKATLGFKFLYVTLFSTRHCANNV</sequence>
<evidence type="ECO:0000313" key="1">
    <source>
        <dbReference type="EMBL" id="MCC5602961.1"/>
    </source>
</evidence>
<keyword evidence="2" id="KW-1185">Reference proteome</keyword>
<dbReference type="Proteomes" id="UP001199525">
    <property type="component" value="Unassembled WGS sequence"/>
</dbReference>
<protein>
    <recommendedName>
        <fullName evidence="3">Transposase</fullName>
    </recommendedName>
</protein>
<dbReference type="EMBL" id="JAIVFQ010000063">
    <property type="protein sequence ID" value="MCC5602961.1"/>
    <property type="molecule type" value="Genomic_DNA"/>
</dbReference>
<organism evidence="1 2">
    <name type="scientific">Nostoc favosum CHAB5714</name>
    <dbReference type="NCBI Taxonomy" id="2780399"/>
    <lineage>
        <taxon>Bacteria</taxon>
        <taxon>Bacillati</taxon>
        <taxon>Cyanobacteriota</taxon>
        <taxon>Cyanophyceae</taxon>
        <taxon>Nostocales</taxon>
        <taxon>Nostocaceae</taxon>
        <taxon>Nostoc</taxon>
        <taxon>Nostoc favosum</taxon>
    </lineage>
</organism>
<proteinExistence type="predicted"/>